<protein>
    <submittedName>
        <fullName evidence="5">Uncharacterized protein</fullName>
    </submittedName>
</protein>
<feature type="compositionally biased region" description="Low complexity" evidence="1">
    <location>
        <begin position="153"/>
        <end position="166"/>
    </location>
</feature>
<feature type="region of interest" description="Disordered" evidence="1">
    <location>
        <begin position="592"/>
        <end position="639"/>
    </location>
</feature>
<dbReference type="InterPro" id="IPR049053">
    <property type="entry name" value="AFCA-like_C"/>
</dbReference>
<evidence type="ECO:0000259" key="4">
    <source>
        <dbReference type="Pfam" id="PF22124"/>
    </source>
</evidence>
<dbReference type="Proteomes" id="UP000076794">
    <property type="component" value="Chromosome"/>
</dbReference>
<dbReference type="RefSeq" id="WP_068204513.1">
    <property type="nucleotide sequence ID" value="NZ_CP014209.1"/>
</dbReference>
<dbReference type="InterPro" id="IPR027414">
    <property type="entry name" value="GH95_N_dom"/>
</dbReference>
<feature type="domain" description="Glycosyl hydrolase family 95 N-terminal" evidence="2">
    <location>
        <begin position="195"/>
        <end position="333"/>
    </location>
</feature>
<feature type="compositionally biased region" description="Pro residues" evidence="1">
    <location>
        <begin position="12"/>
        <end position="33"/>
    </location>
</feature>
<accession>A0A161I3V8</accession>
<dbReference type="SUPFAM" id="SSF48208">
    <property type="entry name" value="Six-hairpin glycosidases"/>
    <property type="match status" value="1"/>
</dbReference>
<evidence type="ECO:0000313" key="6">
    <source>
        <dbReference type="Proteomes" id="UP000076794"/>
    </source>
</evidence>
<dbReference type="GO" id="GO:0005975">
    <property type="term" value="P:carbohydrate metabolic process"/>
    <property type="evidence" value="ECO:0007669"/>
    <property type="project" value="InterPro"/>
</dbReference>
<evidence type="ECO:0000259" key="2">
    <source>
        <dbReference type="Pfam" id="PF14498"/>
    </source>
</evidence>
<evidence type="ECO:0000313" key="5">
    <source>
        <dbReference type="EMBL" id="ANC32955.1"/>
    </source>
</evidence>
<dbReference type="KEGG" id="ido:I598_3447"/>
<feature type="region of interest" description="Disordered" evidence="1">
    <location>
        <begin position="1"/>
        <end position="44"/>
    </location>
</feature>
<dbReference type="GO" id="GO:0004560">
    <property type="term" value="F:alpha-L-fucosidase activity"/>
    <property type="evidence" value="ECO:0007669"/>
    <property type="project" value="TreeGrafter"/>
</dbReference>
<dbReference type="PATRIC" id="fig|1300344.3.peg.3475"/>
<dbReference type="PANTHER" id="PTHR31084">
    <property type="entry name" value="ALPHA-L-FUCOSIDASE 2"/>
    <property type="match status" value="1"/>
</dbReference>
<feature type="region of interest" description="Disordered" evidence="1">
    <location>
        <begin position="153"/>
        <end position="192"/>
    </location>
</feature>
<keyword evidence="6" id="KW-1185">Reference proteome</keyword>
<dbReference type="Pfam" id="PF14498">
    <property type="entry name" value="Glyco_hyd_65N_2"/>
    <property type="match status" value="2"/>
</dbReference>
<dbReference type="AlphaFoldDB" id="A0A161I3V8"/>
<dbReference type="STRING" id="1300344.I598_3447"/>
<dbReference type="Gene3D" id="1.50.10.10">
    <property type="match status" value="1"/>
</dbReference>
<feature type="compositionally biased region" description="Basic and acidic residues" evidence="1">
    <location>
        <begin position="34"/>
        <end position="44"/>
    </location>
</feature>
<reference evidence="5 6" key="1">
    <citation type="submission" date="2016-01" db="EMBL/GenBank/DDBJ databases">
        <title>Complete genome sequence of a soil Actinobacterium, Isoptericola dokdonensis DS-3.</title>
        <authorList>
            <person name="Kwon S.-K."/>
            <person name="Kim J.F."/>
        </authorList>
    </citation>
    <scope>NUCLEOTIDE SEQUENCE [LARGE SCALE GENOMIC DNA]</scope>
    <source>
        <strain evidence="5 6">DS-3</strain>
    </source>
</reference>
<dbReference type="EMBL" id="CP014209">
    <property type="protein sequence ID" value="ANC32955.1"/>
    <property type="molecule type" value="Genomic_DNA"/>
</dbReference>
<dbReference type="InterPro" id="IPR012341">
    <property type="entry name" value="6hp_glycosidase-like_sf"/>
</dbReference>
<evidence type="ECO:0000256" key="1">
    <source>
        <dbReference type="SAM" id="MobiDB-lite"/>
    </source>
</evidence>
<dbReference type="Pfam" id="PF21307">
    <property type="entry name" value="Glyco_hydro_95_C"/>
    <property type="match status" value="1"/>
</dbReference>
<feature type="region of interest" description="Disordered" evidence="1">
    <location>
        <begin position="884"/>
        <end position="951"/>
    </location>
</feature>
<feature type="compositionally biased region" description="Basic residues" evidence="1">
    <location>
        <begin position="1"/>
        <end position="10"/>
    </location>
</feature>
<dbReference type="OrthoDB" id="9802600at2"/>
<name>A0A161I3V8_9MICO</name>
<proteinExistence type="predicted"/>
<feature type="domain" description="Alpha fucosidase A-like C-terminal" evidence="3">
    <location>
        <begin position="821"/>
        <end position="886"/>
    </location>
</feature>
<dbReference type="InterPro" id="IPR054363">
    <property type="entry name" value="GH95_cat"/>
</dbReference>
<organism evidence="5 6">
    <name type="scientific">Isoptericola dokdonensis DS-3</name>
    <dbReference type="NCBI Taxonomy" id="1300344"/>
    <lineage>
        <taxon>Bacteria</taxon>
        <taxon>Bacillati</taxon>
        <taxon>Actinomycetota</taxon>
        <taxon>Actinomycetes</taxon>
        <taxon>Micrococcales</taxon>
        <taxon>Promicromonosporaceae</taxon>
        <taxon>Isoptericola</taxon>
    </lineage>
</organism>
<feature type="domain" description="Glycosyl hydrolase family 95 N-terminal" evidence="2">
    <location>
        <begin position="50"/>
        <end position="148"/>
    </location>
</feature>
<dbReference type="InterPro" id="IPR008928">
    <property type="entry name" value="6-hairpin_glycosidase_sf"/>
</dbReference>
<sequence>MPGVQRRHQPRPATPAGPPPDAPRPGAEPPALPPRDDAADPHLPDDLHRLWYDAPAATWLEAVPVGNGHRAAMCAGRPGTEHLWINDGTAWSGLPTPDPLAGVQARGPEHLAAVRRAVDAGDVREAERLLAALQAPWSQAYLPLAEADVTVTAAAPPTTPGDDATPSPAPGAGPGTGASAGGTAQGSPDQPPAAVRELDLRTAVATHRWWTPATGTVVQETWADATGGAIVHTVRADRPVRVTVRLESLLRTAAEPHDLAGPGAGQLVHVVDLPVDVSPGHAPGGSTVQYGPTGRRGAVAVRAVGDDAAVVADGALRTGTATTHVLLMAAATTDPPGAADAAPVAERLAEQLAAGDAAGNPLDRRATTEPSAVRERLRGVHVAAHRELYDRTRLVLPSATGAADLTTDRRVAAAEHRPDPGLAALVFHHGRYLLLSSSRPGGLPATLQGLWNPWLPGPWSSAYTLNINLQMVYWAAETTGLPECHEPLLAFVRGLAAGPGARVAAGLYGARGWTAHHNSDAWGHAAPVGAGEGAAQWSAWASAGWWLVQHVVEHHRFATDRVAADAALRESWDALRGAALFALDWVQVAPAPPRGSTSGPEVVPRGYDLGTGGTTSRARARLSPSTSPENTFVAPDGEPAAVTTDATMDVALVRWLAGACREAAGLLGLDEADEPWLAELTAVAAALPDHRVGARGELLEWGAELPEAQPEHRHLSHLVGLFPLGTLDPTTTPDLAAAAARTLELRGRESTGWSLAWRLALWARLGRGDQAHEQVALALRPAVEGVGHRGGLYPNLFSAHPPFQLDGNCGLVAGVAELLLQSHRGTADVPHLDVLPALPGAWPDGEVTGLRARGGLRVDLAWRDGAAVRVVLHAPPGRDVTLTLAAGPPVAGQAPSVDRPSMPGETSPARTASPRTLRVAAGSMLTLDPSHLADPGDGRRSAPGPAVGTTP</sequence>
<dbReference type="Gene3D" id="2.70.98.50">
    <property type="entry name" value="putative glycoside hydrolase family protein from bacillus halodurans"/>
    <property type="match status" value="1"/>
</dbReference>
<evidence type="ECO:0000259" key="3">
    <source>
        <dbReference type="Pfam" id="PF21307"/>
    </source>
</evidence>
<dbReference type="PANTHER" id="PTHR31084:SF0">
    <property type="entry name" value="ALPHA-L-FUCOSIDASE 2"/>
    <property type="match status" value="1"/>
</dbReference>
<feature type="compositionally biased region" description="Gly residues" evidence="1">
    <location>
        <begin position="172"/>
        <end position="184"/>
    </location>
</feature>
<dbReference type="Pfam" id="PF22124">
    <property type="entry name" value="Glyco_hydro_95_cat"/>
    <property type="match status" value="1"/>
</dbReference>
<feature type="domain" description="Glycosyl hydrolase family 95 catalytic" evidence="4">
    <location>
        <begin position="376"/>
        <end position="819"/>
    </location>
</feature>
<gene>
    <name evidence="5" type="ORF">I598_3447</name>
</gene>